<reference evidence="2" key="2">
    <citation type="submission" date="2020-10" db="UniProtKB">
        <authorList>
            <consortium name="WormBaseParasite"/>
        </authorList>
    </citation>
    <scope>IDENTIFICATION</scope>
</reference>
<evidence type="ECO:0000313" key="1">
    <source>
        <dbReference type="Proteomes" id="UP000492821"/>
    </source>
</evidence>
<name>A0A7E4VMI9_PANRE</name>
<keyword evidence="1" id="KW-1185">Reference proteome</keyword>
<accession>A0A7E4VMI9</accession>
<reference evidence="1" key="1">
    <citation type="journal article" date="2013" name="Genetics">
        <title>The draft genome and transcriptome of Panagrellus redivivus are shaped by the harsh demands of a free-living lifestyle.</title>
        <authorList>
            <person name="Srinivasan J."/>
            <person name="Dillman A.R."/>
            <person name="Macchietto M.G."/>
            <person name="Heikkinen L."/>
            <person name="Lakso M."/>
            <person name="Fracchia K.M."/>
            <person name="Antoshechkin I."/>
            <person name="Mortazavi A."/>
            <person name="Wong G."/>
            <person name="Sternberg P.W."/>
        </authorList>
    </citation>
    <scope>NUCLEOTIDE SEQUENCE [LARGE SCALE GENOMIC DNA]</scope>
    <source>
        <strain evidence="1">MT8872</strain>
    </source>
</reference>
<dbReference type="AlphaFoldDB" id="A0A7E4VMI9"/>
<dbReference type="WBParaSite" id="Pan_g22374.t1">
    <property type="protein sequence ID" value="Pan_g22374.t1"/>
    <property type="gene ID" value="Pan_g22374"/>
</dbReference>
<evidence type="ECO:0000313" key="2">
    <source>
        <dbReference type="WBParaSite" id="Pan_g22374.t1"/>
    </source>
</evidence>
<proteinExistence type="predicted"/>
<sequence length="87" mass="9883">MTSVRPAKTELQPPMRPNAFGIRPRQITVFGIYKIDEEPQSVYFEEQTTQWIHDLCFKGRDSKGSCTTDSNGISKKVTAYLFVVVVV</sequence>
<organism evidence="1 2">
    <name type="scientific">Panagrellus redivivus</name>
    <name type="common">Microworm</name>
    <dbReference type="NCBI Taxonomy" id="6233"/>
    <lineage>
        <taxon>Eukaryota</taxon>
        <taxon>Metazoa</taxon>
        <taxon>Ecdysozoa</taxon>
        <taxon>Nematoda</taxon>
        <taxon>Chromadorea</taxon>
        <taxon>Rhabditida</taxon>
        <taxon>Tylenchina</taxon>
        <taxon>Panagrolaimomorpha</taxon>
        <taxon>Panagrolaimoidea</taxon>
        <taxon>Panagrolaimidae</taxon>
        <taxon>Panagrellus</taxon>
    </lineage>
</organism>
<protein>
    <submittedName>
        <fullName evidence="2">MSP domain-containing protein</fullName>
    </submittedName>
</protein>
<dbReference type="Proteomes" id="UP000492821">
    <property type="component" value="Unassembled WGS sequence"/>
</dbReference>